<sequence length="190" mass="21360">MTITDPARWFAARCASGRETKIIEAIEQLAKRDGLSIEPYMPTVTRWRRVRHHRKNVVREKFERALFPGIIFLKCISSPSAVEEVEGVKLYTRRDGKGDNVPAIMPSRDIEAIRWMHINGEFDETRPKEPDYVPAVGDKAFVENGDVVSRVGEILKIQAKHGTATLLIGKMKVKAGLKTLRPAPKAEEAA</sequence>
<evidence type="ECO:0000313" key="6">
    <source>
        <dbReference type="Proteomes" id="UP000249393"/>
    </source>
</evidence>
<dbReference type="InterPro" id="IPR036735">
    <property type="entry name" value="NGN_dom_sf"/>
</dbReference>
<keyword evidence="1" id="KW-0889">Transcription antitermination</keyword>
<keyword evidence="2" id="KW-0805">Transcription regulation</keyword>
<evidence type="ECO:0000259" key="4">
    <source>
        <dbReference type="SMART" id="SM00738"/>
    </source>
</evidence>
<dbReference type="Pfam" id="PF02357">
    <property type="entry name" value="NusG"/>
    <property type="match status" value="1"/>
</dbReference>
<keyword evidence="3" id="KW-0804">Transcription</keyword>
<dbReference type="PANTHER" id="PTHR30265:SF4">
    <property type="entry name" value="KOW MOTIF FAMILY PROTEIN, EXPRESSED"/>
    <property type="match status" value="1"/>
</dbReference>
<organism evidence="5 6">
    <name type="scientific">Caulobacter segnis</name>
    <dbReference type="NCBI Taxonomy" id="88688"/>
    <lineage>
        <taxon>Bacteria</taxon>
        <taxon>Pseudomonadati</taxon>
        <taxon>Pseudomonadota</taxon>
        <taxon>Alphaproteobacteria</taxon>
        <taxon>Caulobacterales</taxon>
        <taxon>Caulobacteraceae</taxon>
        <taxon>Caulobacter</taxon>
    </lineage>
</organism>
<evidence type="ECO:0000256" key="2">
    <source>
        <dbReference type="ARBA" id="ARBA00023015"/>
    </source>
</evidence>
<dbReference type="SMART" id="SM00738">
    <property type="entry name" value="NGN"/>
    <property type="match status" value="1"/>
</dbReference>
<evidence type="ECO:0000313" key="5">
    <source>
        <dbReference type="EMBL" id="PZR36478.1"/>
    </source>
</evidence>
<dbReference type="EMBL" id="QFQZ01000006">
    <property type="protein sequence ID" value="PZR36478.1"/>
    <property type="molecule type" value="Genomic_DNA"/>
</dbReference>
<dbReference type="GO" id="GO:0031564">
    <property type="term" value="P:transcription antitermination"/>
    <property type="evidence" value="ECO:0007669"/>
    <property type="project" value="UniProtKB-KW"/>
</dbReference>
<proteinExistence type="predicted"/>
<dbReference type="Proteomes" id="UP000249393">
    <property type="component" value="Unassembled WGS sequence"/>
</dbReference>
<dbReference type="AlphaFoldDB" id="A0A2W5WQR9"/>
<dbReference type="InterPro" id="IPR043425">
    <property type="entry name" value="NusG-like"/>
</dbReference>
<feature type="domain" description="NusG-like N-terminal" evidence="4">
    <location>
        <begin position="6"/>
        <end position="117"/>
    </location>
</feature>
<comment type="caution">
    <text evidence="5">The sequence shown here is derived from an EMBL/GenBank/DDBJ whole genome shotgun (WGS) entry which is preliminary data.</text>
</comment>
<reference evidence="5 6" key="1">
    <citation type="submission" date="2017-08" db="EMBL/GenBank/DDBJ databases">
        <title>Infants hospitalized years apart are colonized by the same room-sourced microbial strains.</title>
        <authorList>
            <person name="Brooks B."/>
            <person name="Olm M.R."/>
            <person name="Firek B.A."/>
            <person name="Baker R."/>
            <person name="Thomas B.C."/>
            <person name="Morowitz M.J."/>
            <person name="Banfield J.F."/>
        </authorList>
    </citation>
    <scope>NUCLEOTIDE SEQUENCE [LARGE SCALE GENOMIC DNA]</scope>
    <source>
        <strain evidence="5">S2_003_000_R2_4</strain>
    </source>
</reference>
<evidence type="ECO:0000256" key="3">
    <source>
        <dbReference type="ARBA" id="ARBA00023163"/>
    </source>
</evidence>
<name>A0A2W5WQR9_9CAUL</name>
<dbReference type="PANTHER" id="PTHR30265">
    <property type="entry name" value="RHO-INTERACTING TRANSCRIPTION TERMINATION FACTOR NUSG"/>
    <property type="match status" value="1"/>
</dbReference>
<gene>
    <name evidence="5" type="ORF">DI526_03315</name>
</gene>
<protein>
    <recommendedName>
        <fullName evidence="4">NusG-like N-terminal domain-containing protein</fullName>
    </recommendedName>
</protein>
<accession>A0A2W5WQR9</accession>
<dbReference type="InterPro" id="IPR006645">
    <property type="entry name" value="NGN-like_dom"/>
</dbReference>
<dbReference type="GO" id="GO:0006354">
    <property type="term" value="P:DNA-templated transcription elongation"/>
    <property type="evidence" value="ECO:0007669"/>
    <property type="project" value="InterPro"/>
</dbReference>
<dbReference type="Gene3D" id="3.30.70.940">
    <property type="entry name" value="NusG, N-terminal domain"/>
    <property type="match status" value="1"/>
</dbReference>
<evidence type="ECO:0000256" key="1">
    <source>
        <dbReference type="ARBA" id="ARBA00022814"/>
    </source>
</evidence>
<dbReference type="RefSeq" id="WP_304274019.1">
    <property type="nucleotide sequence ID" value="NZ_QFQZ01000006.1"/>
</dbReference>
<dbReference type="SUPFAM" id="SSF82679">
    <property type="entry name" value="N-utilization substance G protein NusG, N-terminal domain"/>
    <property type="match status" value="1"/>
</dbReference>